<dbReference type="PANTHER" id="PTHR38011:SF7">
    <property type="entry name" value="2,5-DIAMINO-6-RIBOSYLAMINO-4(3H)-PYRIMIDINONE 5'-PHOSPHATE REDUCTASE"/>
    <property type="match status" value="1"/>
</dbReference>
<protein>
    <submittedName>
        <fullName evidence="5">Unannotated protein</fullName>
    </submittedName>
</protein>
<dbReference type="EMBL" id="CAFBLF010000036">
    <property type="protein sequence ID" value="CAB4859886.1"/>
    <property type="molecule type" value="Genomic_DNA"/>
</dbReference>
<keyword evidence="2" id="KW-0521">NADP</keyword>
<accession>A0A6J6AZR9</accession>
<dbReference type="InterPro" id="IPR050765">
    <property type="entry name" value="Riboflavin_Biosynth_HTPR"/>
</dbReference>
<proteinExistence type="predicted"/>
<dbReference type="PANTHER" id="PTHR38011">
    <property type="entry name" value="DIHYDROFOLATE REDUCTASE FAMILY PROTEIN (AFU_ORTHOLOGUE AFUA_8G06820)"/>
    <property type="match status" value="1"/>
</dbReference>
<feature type="domain" description="Bacterial bifunctional deaminase-reductase C-terminal" evidence="4">
    <location>
        <begin position="53"/>
        <end position="204"/>
    </location>
</feature>
<sequence>MRDTISRAYLTESDACAIIEAMKVYNDYPDVFEFDSLDSASGSSWWNTLGARWVRVNLITDCLGNTVGESRTSQDLAGGADRELLSMLRADADVVLIGGETVRSELNCIPRNKDVVIVSKSGNVPVRAISRARGRITVLHDRSATPPSATNGIVLRQFTGAAIIKAVRALGYEKVVCEGGPTLARNLLKAQVVDEWCQTLSPKVGQRIPELVAPDFGGTLVNVAHDDDGYRYLRWSRSGAPLISA</sequence>
<gene>
    <name evidence="5" type="ORF">UFOPK1413_00165</name>
    <name evidence="6" type="ORF">UFOPK1767_00045</name>
    <name evidence="7" type="ORF">UFOPK3339_00357</name>
</gene>
<dbReference type="SUPFAM" id="SSF53597">
    <property type="entry name" value="Dihydrofolate reductase-like"/>
    <property type="match status" value="1"/>
</dbReference>
<dbReference type="InterPro" id="IPR002734">
    <property type="entry name" value="RibDG_C"/>
</dbReference>
<evidence type="ECO:0000313" key="5">
    <source>
        <dbReference type="EMBL" id="CAB4531788.1"/>
    </source>
</evidence>
<evidence type="ECO:0000256" key="2">
    <source>
        <dbReference type="ARBA" id="ARBA00022857"/>
    </source>
</evidence>
<name>A0A6J6AZR9_9ZZZZ</name>
<reference evidence="5" key="1">
    <citation type="submission" date="2020-05" db="EMBL/GenBank/DDBJ databases">
        <authorList>
            <person name="Chiriac C."/>
            <person name="Salcher M."/>
            <person name="Ghai R."/>
            <person name="Kavagutti S V."/>
        </authorList>
    </citation>
    <scope>NUCLEOTIDE SEQUENCE</scope>
</reference>
<evidence type="ECO:0000256" key="3">
    <source>
        <dbReference type="ARBA" id="ARBA00023002"/>
    </source>
</evidence>
<evidence type="ECO:0000313" key="7">
    <source>
        <dbReference type="EMBL" id="CAB4859886.1"/>
    </source>
</evidence>
<keyword evidence="3" id="KW-0560">Oxidoreductase</keyword>
<dbReference type="GO" id="GO:0008703">
    <property type="term" value="F:5-amino-6-(5-phosphoribosylamino)uracil reductase activity"/>
    <property type="evidence" value="ECO:0007669"/>
    <property type="project" value="InterPro"/>
</dbReference>
<dbReference type="InterPro" id="IPR024072">
    <property type="entry name" value="DHFR-like_dom_sf"/>
</dbReference>
<dbReference type="EMBL" id="CAEZTZ010000002">
    <property type="protein sequence ID" value="CAB4577392.1"/>
    <property type="molecule type" value="Genomic_DNA"/>
</dbReference>
<evidence type="ECO:0000313" key="6">
    <source>
        <dbReference type="EMBL" id="CAB4577392.1"/>
    </source>
</evidence>
<evidence type="ECO:0000256" key="1">
    <source>
        <dbReference type="ARBA" id="ARBA00005104"/>
    </source>
</evidence>
<organism evidence="5">
    <name type="scientific">freshwater metagenome</name>
    <dbReference type="NCBI Taxonomy" id="449393"/>
    <lineage>
        <taxon>unclassified sequences</taxon>
        <taxon>metagenomes</taxon>
        <taxon>ecological metagenomes</taxon>
    </lineage>
</organism>
<dbReference type="AlphaFoldDB" id="A0A6J6AZR9"/>
<comment type="pathway">
    <text evidence="1">Cofactor biosynthesis; riboflavin biosynthesis.</text>
</comment>
<dbReference type="GO" id="GO:0009231">
    <property type="term" value="P:riboflavin biosynthetic process"/>
    <property type="evidence" value="ECO:0007669"/>
    <property type="project" value="InterPro"/>
</dbReference>
<dbReference type="Gene3D" id="3.40.430.10">
    <property type="entry name" value="Dihydrofolate Reductase, subunit A"/>
    <property type="match status" value="1"/>
</dbReference>
<evidence type="ECO:0000259" key="4">
    <source>
        <dbReference type="Pfam" id="PF01872"/>
    </source>
</evidence>
<dbReference type="Pfam" id="PF01872">
    <property type="entry name" value="RibD_C"/>
    <property type="match status" value="1"/>
</dbReference>
<dbReference type="EMBL" id="CAEZSG010000013">
    <property type="protein sequence ID" value="CAB4531788.1"/>
    <property type="molecule type" value="Genomic_DNA"/>
</dbReference>